<dbReference type="STRING" id="85643.Tmz1t_2883"/>
<dbReference type="Proteomes" id="UP000002186">
    <property type="component" value="Chromosome"/>
</dbReference>
<feature type="domain" description="Methyltransferase FkbM" evidence="1">
    <location>
        <begin position="105"/>
        <end position="267"/>
    </location>
</feature>
<dbReference type="GO" id="GO:0008168">
    <property type="term" value="F:methyltransferase activity"/>
    <property type="evidence" value="ECO:0007669"/>
    <property type="project" value="UniProtKB-KW"/>
</dbReference>
<keyword evidence="2" id="KW-0489">Methyltransferase</keyword>
<dbReference type="KEGG" id="tmz:Tmz1t_2883"/>
<dbReference type="InterPro" id="IPR029063">
    <property type="entry name" value="SAM-dependent_MTases_sf"/>
</dbReference>
<dbReference type="EMBL" id="CP001281">
    <property type="protein sequence ID" value="ACR01482.1"/>
    <property type="molecule type" value="Genomic_DNA"/>
</dbReference>
<keyword evidence="2" id="KW-0808">Transferase</keyword>
<name>C4KAQ6_THASP</name>
<dbReference type="PANTHER" id="PTHR34203:SF13">
    <property type="entry name" value="EXPRESSED PROTEIN"/>
    <property type="match status" value="1"/>
</dbReference>
<dbReference type="InterPro" id="IPR006342">
    <property type="entry name" value="FkbM_mtfrase"/>
</dbReference>
<dbReference type="HOGENOM" id="CLU_074577_1_1_4"/>
<keyword evidence="3" id="KW-1185">Reference proteome</keyword>
<evidence type="ECO:0000313" key="3">
    <source>
        <dbReference type="Proteomes" id="UP000002186"/>
    </source>
</evidence>
<sequence>MTSIIQLRNAYQAGTLPKPYFLGAVYALTQSLVEFQDALKGTQIREIIVGTDGLRIRTVDHDLELMLYPEEANSLGTGILAFGDAERLERRALLAAAQQSRVILDIGANVGWYSLHFARVAGEARIYAFEPAARIHARLLANLALNGITSVVTEQLALQDQEGTDTLYFHPAETGASSVRDNRGFTGVQPEEIRCTTLDLYCSRQGIRPDLIKCDVEGGELSVVRGALATLQECQPVVFLELLRKWSANFGYHPNEVLEIMQELGYQAWAIESSGLHPCTEITGDTVATNFLFTCEGKHDALIQQLARL</sequence>
<dbReference type="AlphaFoldDB" id="C4KAQ6"/>
<dbReference type="Pfam" id="PF05050">
    <property type="entry name" value="Methyltransf_21"/>
    <property type="match status" value="1"/>
</dbReference>
<accession>C4KAQ6</accession>
<dbReference type="InterPro" id="IPR052514">
    <property type="entry name" value="SAM-dependent_MTase"/>
</dbReference>
<proteinExistence type="predicted"/>
<dbReference type="GO" id="GO:0032259">
    <property type="term" value="P:methylation"/>
    <property type="evidence" value="ECO:0007669"/>
    <property type="project" value="UniProtKB-KW"/>
</dbReference>
<organism evidence="2 3">
    <name type="scientific">Thauera aminoaromatica</name>
    <dbReference type="NCBI Taxonomy" id="164330"/>
    <lineage>
        <taxon>Bacteria</taxon>
        <taxon>Pseudomonadati</taxon>
        <taxon>Pseudomonadota</taxon>
        <taxon>Betaproteobacteria</taxon>
        <taxon>Rhodocyclales</taxon>
        <taxon>Zoogloeaceae</taxon>
        <taxon>Thauera</taxon>
    </lineage>
</organism>
<evidence type="ECO:0000259" key="1">
    <source>
        <dbReference type="Pfam" id="PF05050"/>
    </source>
</evidence>
<dbReference type="SUPFAM" id="SSF53335">
    <property type="entry name" value="S-adenosyl-L-methionine-dependent methyltransferases"/>
    <property type="match status" value="1"/>
</dbReference>
<dbReference type="NCBIfam" id="TIGR01444">
    <property type="entry name" value="fkbM_fam"/>
    <property type="match status" value="1"/>
</dbReference>
<protein>
    <submittedName>
        <fullName evidence="2">Methyltransferase FkbM family</fullName>
    </submittedName>
</protein>
<dbReference type="RefSeq" id="WP_004305653.1">
    <property type="nucleotide sequence ID" value="NC_011662.2"/>
</dbReference>
<reference evidence="3" key="1">
    <citation type="submission" date="2009-05" db="EMBL/GenBank/DDBJ databases">
        <title>Complete sequence of chromosome of Thauera sp. MZ1T.</title>
        <authorList>
            <consortium name="US DOE Joint Genome Institute"/>
            <person name="Lucas S."/>
            <person name="Copeland A."/>
            <person name="Lapidus A."/>
            <person name="Glavina del Rio T."/>
            <person name="Dalin E."/>
            <person name="Tice H."/>
            <person name="Bruce D."/>
            <person name="Goodwin L."/>
            <person name="Pitluck S."/>
            <person name="Sims D."/>
            <person name="Brettin T."/>
            <person name="Detter J.C."/>
            <person name="Han C."/>
            <person name="Larimer F."/>
            <person name="Land M."/>
            <person name="Hauser L."/>
            <person name="Kyrpides N."/>
            <person name="Mikhailova N."/>
            <person name="Sayler G.S."/>
        </authorList>
    </citation>
    <scope>NUCLEOTIDE SEQUENCE [LARGE SCALE GENOMIC DNA]</scope>
    <source>
        <strain evidence="3">MZ1T</strain>
    </source>
</reference>
<evidence type="ECO:0000313" key="2">
    <source>
        <dbReference type="EMBL" id="ACR01482.1"/>
    </source>
</evidence>
<dbReference type="OrthoDB" id="2529130at2"/>
<dbReference type="eggNOG" id="COG2520">
    <property type="taxonomic scope" value="Bacteria"/>
</dbReference>
<reference evidence="2 3" key="2">
    <citation type="journal article" date="2012" name="Stand. Genomic Sci.">
        <title>Complete genome sequence of Thauera aminoaromatica strain MZ1T.</title>
        <authorList>
            <person name="Jiang K."/>
            <person name="Sanseverino J."/>
            <person name="Chauhan A."/>
            <person name="Lucas S."/>
            <person name="Copeland A."/>
            <person name="Lapidus A."/>
            <person name="Del Rio T.G."/>
            <person name="Dalin E."/>
            <person name="Tice H."/>
            <person name="Bruce D."/>
            <person name="Goodwin L."/>
            <person name="Pitluck S."/>
            <person name="Sims D."/>
            <person name="Brettin T."/>
            <person name="Detter J.C."/>
            <person name="Han C."/>
            <person name="Chang Y.J."/>
            <person name="Larimer F."/>
            <person name="Land M."/>
            <person name="Hauser L."/>
            <person name="Kyrpides N.C."/>
            <person name="Mikhailova N."/>
            <person name="Moser S."/>
            <person name="Jegier P."/>
            <person name="Close D."/>
            <person name="Debruyn J.M."/>
            <person name="Wang Y."/>
            <person name="Layton A.C."/>
            <person name="Allen M.S."/>
            <person name="Sayler G.S."/>
        </authorList>
    </citation>
    <scope>NUCLEOTIDE SEQUENCE [LARGE SCALE GENOMIC DNA]</scope>
    <source>
        <strain evidence="2 3">MZ1T</strain>
    </source>
</reference>
<gene>
    <name evidence="2" type="ordered locus">Tmz1t_2883</name>
</gene>
<dbReference type="Gene3D" id="3.40.50.150">
    <property type="entry name" value="Vaccinia Virus protein VP39"/>
    <property type="match status" value="1"/>
</dbReference>
<dbReference type="PANTHER" id="PTHR34203">
    <property type="entry name" value="METHYLTRANSFERASE, FKBM FAMILY PROTEIN"/>
    <property type="match status" value="1"/>
</dbReference>